<protein>
    <submittedName>
        <fullName evidence="1">Receptor-like protein EIX1</fullName>
    </submittedName>
</protein>
<gene>
    <name evidence="1" type="ORF">LOK49_LG01G01130</name>
</gene>
<accession>A0ACC0IWT0</accession>
<proteinExistence type="predicted"/>
<evidence type="ECO:0000313" key="2">
    <source>
        <dbReference type="Proteomes" id="UP001060215"/>
    </source>
</evidence>
<keyword evidence="2" id="KW-1185">Reference proteome</keyword>
<organism evidence="1 2">
    <name type="scientific">Camellia lanceoleosa</name>
    <dbReference type="NCBI Taxonomy" id="1840588"/>
    <lineage>
        <taxon>Eukaryota</taxon>
        <taxon>Viridiplantae</taxon>
        <taxon>Streptophyta</taxon>
        <taxon>Embryophyta</taxon>
        <taxon>Tracheophyta</taxon>
        <taxon>Spermatophyta</taxon>
        <taxon>Magnoliopsida</taxon>
        <taxon>eudicotyledons</taxon>
        <taxon>Gunneridae</taxon>
        <taxon>Pentapetalae</taxon>
        <taxon>asterids</taxon>
        <taxon>Ericales</taxon>
        <taxon>Theaceae</taxon>
        <taxon>Camellia</taxon>
    </lineage>
</organism>
<reference evidence="1 2" key="1">
    <citation type="journal article" date="2022" name="Plant J.">
        <title>Chromosome-level genome of Camellia lanceoleosa provides a valuable resource for understanding genome evolution and self-incompatibility.</title>
        <authorList>
            <person name="Gong W."/>
            <person name="Xiao S."/>
            <person name="Wang L."/>
            <person name="Liao Z."/>
            <person name="Chang Y."/>
            <person name="Mo W."/>
            <person name="Hu G."/>
            <person name="Li W."/>
            <person name="Zhao G."/>
            <person name="Zhu H."/>
            <person name="Hu X."/>
            <person name="Ji K."/>
            <person name="Xiang X."/>
            <person name="Song Q."/>
            <person name="Yuan D."/>
            <person name="Jin S."/>
            <person name="Zhang L."/>
        </authorList>
    </citation>
    <scope>NUCLEOTIDE SEQUENCE [LARGE SCALE GENOMIC DNA]</scope>
    <source>
        <strain evidence="1">SQ_2022a</strain>
    </source>
</reference>
<evidence type="ECO:0000313" key="1">
    <source>
        <dbReference type="EMBL" id="KAI8029442.1"/>
    </source>
</evidence>
<sequence>MGSSMRSVATVFFVGFLIISTLDNCFCNGGSNIICSETEKLALLKFKQDLKDPANRLSSWVSEDCCQWDGVVCDNLTGHIHEIHLRNSYSGYEAYMRNKLGGKINPSLLNLKHLHHLDLSHNDFEGIHIPSFIGSIGGLRYLNLSYAGFSAMIPHQLGNLSMMRHLGLGGLPNYGDGEEQLHGDNLQWLSGLRSLKHLDMHRVNLSKALDWLQVINLLPSLVELHLSMCELKYVSPPINMNLTSLAILDLSSNNFESAIPGWIFSLHRLVSLDISGCNFYGPILSGLQNMTSLKVFDASFNNLNSLLANGLSSLSSLCLANNNFQGPIPYGLQNMTGLRDLYLPDNFFNSTIPNWLYGLSHLETLNLRSNRLQGVISRDIENLTSLIRLELSQNQLEGRIPRSLGKLCKLKEIEFSFNKFEGEVAELFISFSGCLSDVLESVSLNNNHLHGHLPDELGQIKNLTYLSLQNNYISGPIPTSIGRLSSLIGLDLSDNNLNGTLPKSLGQLENLKLLFISHNLLEGVVSEIHFVNLTRIQILEANGNNLTLKASDGWVPPFQIGSLRLNSWQLGPQFPLWLQTQRKLFAVDIANTGISDSIPTWFSPISFQLEYLNLSCNQIHGEVRRILEVGSFASVIDLSSNNFKGLLPPIPSNVSWLDLSNNSVSGSIYHALCGRVEQPNRLLRILNLRDNDLSGRIPDCWKHWQSLESIKLENNNLTGTIPYSIGHITSLKSLQLRDNKLSGELPLSLQHCRYLVIIDLGGNKFVGSIPTWMGNSFSSLIVLNLRSNKFQGDIPDELCHLSSLQILDLAYNNLSGPVPRCFNNFTAMAEKPNLSSGISYYEFYSSSSHSASLENVILVTKGREVEYSTILMLVTSMDLSENNLSGEIPEGLTRLVELRSLNLSGNHLMGCIPESIGDMRQLESLDVSRNQLNGEIPLSMSSLTFLSHLNLSNNHLIGRIPSSTQLQSLDQSSFVGNELCGPPLANCNTNKAIPKGRHGSNEEKDGFPEEWFFASLALGFVAGFLAVVGPLLFKMSWRIAYFRLLDGIGHEICKFYFKCRSVFYN</sequence>
<comment type="caution">
    <text evidence="1">The sequence shown here is derived from an EMBL/GenBank/DDBJ whole genome shotgun (WGS) entry which is preliminary data.</text>
</comment>
<name>A0ACC0IWT0_9ERIC</name>
<dbReference type="EMBL" id="CM045758">
    <property type="protein sequence ID" value="KAI8029442.1"/>
    <property type="molecule type" value="Genomic_DNA"/>
</dbReference>
<dbReference type="Proteomes" id="UP001060215">
    <property type="component" value="Chromosome 1"/>
</dbReference>